<feature type="transmembrane region" description="Helical" evidence="8">
    <location>
        <begin position="221"/>
        <end position="239"/>
    </location>
</feature>
<organism evidence="9 10">
    <name type="scientific">Ligilactobacillus salitolerans</name>
    <dbReference type="NCBI Taxonomy" id="1808352"/>
    <lineage>
        <taxon>Bacteria</taxon>
        <taxon>Bacillati</taxon>
        <taxon>Bacillota</taxon>
        <taxon>Bacilli</taxon>
        <taxon>Lactobacillales</taxon>
        <taxon>Lactobacillaceae</taxon>
        <taxon>Ligilactobacillus</taxon>
    </lineage>
</organism>
<reference evidence="9 10" key="1">
    <citation type="journal article" date="2019" name="Int. J. Syst. Evol. Microbiol.">
        <title>Lactobacillus salitolerans sp. nov., a novel lactic acid bacterium isolated from spent mushroom substrates.</title>
        <authorList>
            <person name="Tohno M."/>
            <person name="Tanizawa Y."/>
            <person name="Kojima Y."/>
            <person name="Sakamoto M."/>
            <person name="Nakamura Y."/>
            <person name="Ohkuma M."/>
            <person name="Kobayashi H."/>
        </authorList>
    </citation>
    <scope>NUCLEOTIDE SEQUENCE [LARGE SCALE GENOMIC DNA]</scope>
    <source>
        <strain evidence="9 10">YK43</strain>
    </source>
</reference>
<dbReference type="OrthoDB" id="1452595at2"/>
<protein>
    <submittedName>
        <fullName evidence="9">Ribose transport protein</fullName>
    </submittedName>
</protein>
<dbReference type="PANTHER" id="PTHR16119">
    <property type="entry name" value="TRANSMEMBRANE PROTEIN 144"/>
    <property type="match status" value="1"/>
</dbReference>
<dbReference type="GO" id="GO:0015144">
    <property type="term" value="F:carbohydrate transmembrane transporter activity"/>
    <property type="evidence" value="ECO:0007669"/>
    <property type="project" value="InterPro"/>
</dbReference>
<evidence type="ECO:0000256" key="2">
    <source>
        <dbReference type="ARBA" id="ARBA00006117"/>
    </source>
</evidence>
<feature type="transmembrane region" description="Helical" evidence="8">
    <location>
        <begin position="276"/>
        <end position="295"/>
    </location>
</feature>
<feature type="transmembrane region" description="Helical" evidence="8">
    <location>
        <begin position="61"/>
        <end position="86"/>
    </location>
</feature>
<dbReference type="SUPFAM" id="SSF103481">
    <property type="entry name" value="Multidrug resistance efflux transporter EmrE"/>
    <property type="match status" value="1"/>
</dbReference>
<evidence type="ECO:0000256" key="5">
    <source>
        <dbReference type="ARBA" id="ARBA00022692"/>
    </source>
</evidence>
<dbReference type="EMBL" id="BFFP01000005">
    <property type="protein sequence ID" value="GBG94060.1"/>
    <property type="molecule type" value="Genomic_DNA"/>
</dbReference>
<evidence type="ECO:0000313" key="10">
    <source>
        <dbReference type="Proteomes" id="UP000286848"/>
    </source>
</evidence>
<evidence type="ECO:0000256" key="3">
    <source>
        <dbReference type="ARBA" id="ARBA00022448"/>
    </source>
</evidence>
<dbReference type="NCBIfam" id="NF047342">
    <property type="entry name" value="symport_RbsU"/>
    <property type="match status" value="1"/>
</dbReference>
<keyword evidence="10" id="KW-1185">Reference proteome</keyword>
<evidence type="ECO:0000256" key="7">
    <source>
        <dbReference type="ARBA" id="ARBA00023136"/>
    </source>
</evidence>
<dbReference type="AlphaFoldDB" id="A0A401IR96"/>
<gene>
    <name evidence="9" type="primary">rbsU</name>
    <name evidence="9" type="ORF">LFYK43_05190</name>
</gene>
<evidence type="ECO:0000256" key="8">
    <source>
        <dbReference type="SAM" id="Phobius"/>
    </source>
</evidence>
<keyword evidence="4" id="KW-0762">Sugar transport</keyword>
<feature type="transmembrane region" description="Helical" evidence="8">
    <location>
        <begin position="245"/>
        <end position="267"/>
    </location>
</feature>
<dbReference type="InterPro" id="IPR037185">
    <property type="entry name" value="EmrE-like"/>
</dbReference>
<comment type="caution">
    <text evidence="9">The sequence shown here is derived from an EMBL/GenBank/DDBJ whole genome shotgun (WGS) entry which is preliminary data.</text>
</comment>
<feature type="transmembrane region" description="Helical" evidence="8">
    <location>
        <begin position="180"/>
        <end position="200"/>
    </location>
</feature>
<sequence>MNAVALLVGLGPLLGWGLFPTIASKIGGKPSHQILGATAGTFIFAVIFAIVQGIPMPSGSALILSIISGIGWACAQIMTFMSFGLVGSSRAMPITTAFQLLGASLWGAFYLGDWAGATSKVIGIVALIAIIIGAYMTVWSEHKTSEKSGYLKKAVLWLALGEIGYWAYSAAPQAAHIDGMHAFLPQSIGMLLVGIVYGLVQTFNKKNDESPLKDSVSYKQIFAGFFFAFGALTYLISAQPDMNGLATGFVLSQTSVVLATLTGIWFLGQRKTKKEMGITVIGLLIILVAAAVTKFI</sequence>
<keyword evidence="5 8" id="KW-0812">Transmembrane</keyword>
<keyword evidence="6 8" id="KW-1133">Transmembrane helix</keyword>
<comment type="subcellular location">
    <subcellularLocation>
        <location evidence="1">Cell membrane</location>
        <topology evidence="1">Multi-pass membrane protein</topology>
    </subcellularLocation>
</comment>
<evidence type="ECO:0000256" key="1">
    <source>
        <dbReference type="ARBA" id="ARBA00004651"/>
    </source>
</evidence>
<proteinExistence type="inferred from homology"/>
<evidence type="ECO:0000313" key="9">
    <source>
        <dbReference type="EMBL" id="GBG94060.1"/>
    </source>
</evidence>
<feature type="transmembrane region" description="Helical" evidence="8">
    <location>
        <begin position="6"/>
        <end position="23"/>
    </location>
</feature>
<feature type="transmembrane region" description="Helical" evidence="8">
    <location>
        <begin position="117"/>
        <end position="138"/>
    </location>
</feature>
<feature type="transmembrane region" description="Helical" evidence="8">
    <location>
        <begin position="35"/>
        <end position="55"/>
    </location>
</feature>
<dbReference type="PANTHER" id="PTHR16119:SF17">
    <property type="entry name" value="TRANSMEMBRANE PROTEIN 144"/>
    <property type="match status" value="1"/>
</dbReference>
<dbReference type="CDD" id="cd23111">
    <property type="entry name" value="ribose_uptake_RbsU"/>
    <property type="match status" value="1"/>
</dbReference>
<keyword evidence="3" id="KW-0813">Transport</keyword>
<dbReference type="InterPro" id="IPR010651">
    <property type="entry name" value="Sugar_transport"/>
</dbReference>
<feature type="transmembrane region" description="Helical" evidence="8">
    <location>
        <begin position="93"/>
        <end position="111"/>
    </location>
</feature>
<evidence type="ECO:0000256" key="4">
    <source>
        <dbReference type="ARBA" id="ARBA00022597"/>
    </source>
</evidence>
<dbReference type="Pfam" id="PF06800">
    <property type="entry name" value="Sugar_transport"/>
    <property type="match status" value="1"/>
</dbReference>
<dbReference type="Proteomes" id="UP000286848">
    <property type="component" value="Unassembled WGS sequence"/>
</dbReference>
<accession>A0A401IR96</accession>
<dbReference type="RefSeq" id="WP_124975125.1">
    <property type="nucleotide sequence ID" value="NZ_BFFP01000005.1"/>
</dbReference>
<comment type="similarity">
    <text evidence="2">Belongs to the GRP transporter (TC 2.A.7.5) family.</text>
</comment>
<keyword evidence="7 8" id="KW-0472">Membrane</keyword>
<name>A0A401IR96_9LACO</name>
<evidence type="ECO:0000256" key="6">
    <source>
        <dbReference type="ARBA" id="ARBA00022989"/>
    </source>
</evidence>
<dbReference type="GO" id="GO:0005886">
    <property type="term" value="C:plasma membrane"/>
    <property type="evidence" value="ECO:0007669"/>
    <property type="project" value="UniProtKB-SubCell"/>
</dbReference>